<keyword evidence="3" id="KW-1185">Reference proteome</keyword>
<dbReference type="EMBL" id="BNEK01000005">
    <property type="protein sequence ID" value="GHJ32038.1"/>
    <property type="molecule type" value="Genomic_DNA"/>
</dbReference>
<dbReference type="Pfam" id="PF13560">
    <property type="entry name" value="HTH_31"/>
    <property type="match status" value="1"/>
</dbReference>
<protein>
    <submittedName>
        <fullName evidence="2">Uncharacterized protein</fullName>
    </submittedName>
</protein>
<gene>
    <name evidence="2" type="ORF">TPA0910_64710</name>
</gene>
<dbReference type="Proteomes" id="UP001054854">
    <property type="component" value="Unassembled WGS sequence"/>
</dbReference>
<accession>A0ABQ3U8X1</accession>
<feature type="region of interest" description="Disordered" evidence="1">
    <location>
        <begin position="109"/>
        <end position="194"/>
    </location>
</feature>
<name>A0ABQ3U8X1_STRHY</name>
<reference evidence="2" key="1">
    <citation type="submission" date="2024-05" db="EMBL/GenBank/DDBJ databases">
        <title>Whole genome shotgun sequence of Streptomyces hygroscopicus NBRC 113678.</title>
        <authorList>
            <person name="Komaki H."/>
            <person name="Tamura T."/>
        </authorList>
    </citation>
    <scope>NUCLEOTIDE SEQUENCE</scope>
    <source>
        <strain evidence="2">N11-34</strain>
    </source>
</reference>
<feature type="compositionally biased region" description="Polar residues" evidence="1">
    <location>
        <begin position="168"/>
        <end position="186"/>
    </location>
</feature>
<evidence type="ECO:0000313" key="3">
    <source>
        <dbReference type="Proteomes" id="UP001054854"/>
    </source>
</evidence>
<sequence length="377" mass="38735">MGIAQMGRAWSGVSGAGGVAEFAEPLCELKGRTDRGYAALAARGGVSGSAPHRYCSGASVPGDYEVIARFGKACGASGEELLEPHRRWVLADAERKRAVSRAPAAVSAARTGATAASADPAAPAVSDGETGSGLVRAAPTPLSPCSPVAAHPPPRAGSCCRRPRRSTDPQTYPQRNPQRNPQTYPQTKETKTTMTVTRTRTRLGALLGGAVLATTGVLTAQSAVAAPSVPPAADAPSAVAVTKLSHSDAANRLRAAGVSWTSSGGCSDRNTPTCTSFEQINLTTVQGAGTLKQASGCALTITGGTETGHASGTYSHWNGYKLDFSPTSCLSNYITGTFSNIGPRPGDGAQQYKSGSGNIYARESNHWDVTYYNCGGC</sequence>
<comment type="caution">
    <text evidence="2">The sequence shown here is derived from an EMBL/GenBank/DDBJ whole genome shotgun (WGS) entry which is preliminary data.</text>
</comment>
<feature type="compositionally biased region" description="Low complexity" evidence="1">
    <location>
        <begin position="109"/>
        <end position="128"/>
    </location>
</feature>
<proteinExistence type="predicted"/>
<organism evidence="2 3">
    <name type="scientific">Streptomyces hygroscopicus</name>
    <dbReference type="NCBI Taxonomy" id="1912"/>
    <lineage>
        <taxon>Bacteria</taxon>
        <taxon>Bacillati</taxon>
        <taxon>Actinomycetota</taxon>
        <taxon>Actinomycetes</taxon>
        <taxon>Kitasatosporales</taxon>
        <taxon>Streptomycetaceae</taxon>
        <taxon>Streptomyces</taxon>
        <taxon>Streptomyces violaceusniger group</taxon>
    </lineage>
</organism>
<evidence type="ECO:0000313" key="2">
    <source>
        <dbReference type="EMBL" id="GHJ32038.1"/>
    </source>
</evidence>
<evidence type="ECO:0000256" key="1">
    <source>
        <dbReference type="SAM" id="MobiDB-lite"/>
    </source>
</evidence>